<gene>
    <name evidence="4" type="ORF">BXYJ_LOCUS906</name>
</gene>
<feature type="compositionally biased region" description="Low complexity" evidence="2">
    <location>
        <begin position="89"/>
        <end position="100"/>
    </location>
</feature>
<dbReference type="EMBL" id="CAJFDI010000001">
    <property type="protein sequence ID" value="CAD5208670.1"/>
    <property type="molecule type" value="Genomic_DNA"/>
</dbReference>
<evidence type="ECO:0000256" key="1">
    <source>
        <dbReference type="ARBA" id="ARBA00022884"/>
    </source>
</evidence>
<dbReference type="Proteomes" id="UP000659654">
    <property type="component" value="Unassembled WGS sequence"/>
</dbReference>
<protein>
    <submittedName>
        <fullName evidence="4">(pine wood nematode) hypothetical protein</fullName>
    </submittedName>
    <submittedName>
        <fullName evidence="8">FoP_duplication domain-containing protein</fullName>
    </submittedName>
</protein>
<dbReference type="Pfam" id="PF13865">
    <property type="entry name" value="FoP_duplication"/>
    <property type="match status" value="1"/>
</dbReference>
<dbReference type="OrthoDB" id="5877934at2759"/>
<dbReference type="WBParaSite" id="BXY_0844300.1">
    <property type="protein sequence ID" value="BXY_0844300.1"/>
    <property type="gene ID" value="BXY_0844300"/>
</dbReference>
<dbReference type="GO" id="GO:0003723">
    <property type="term" value="F:RNA binding"/>
    <property type="evidence" value="ECO:0007669"/>
    <property type="project" value="UniProtKB-KW"/>
</dbReference>
<dbReference type="InterPro" id="IPR025715">
    <property type="entry name" value="FoP_C"/>
</dbReference>
<organism evidence="6 8">
    <name type="scientific">Bursaphelenchus xylophilus</name>
    <name type="common">Pinewood nematode worm</name>
    <name type="synonym">Aphelenchoides xylophilus</name>
    <dbReference type="NCBI Taxonomy" id="6326"/>
    <lineage>
        <taxon>Eukaryota</taxon>
        <taxon>Metazoa</taxon>
        <taxon>Ecdysozoa</taxon>
        <taxon>Nematoda</taxon>
        <taxon>Chromadorea</taxon>
        <taxon>Rhabditida</taxon>
        <taxon>Tylenchina</taxon>
        <taxon>Tylenchomorpha</taxon>
        <taxon>Aphelenchoidea</taxon>
        <taxon>Aphelenchoididae</taxon>
        <taxon>Bursaphelenchus</taxon>
    </lineage>
</organism>
<keyword evidence="1" id="KW-0694">RNA-binding</keyword>
<name>A0A1I7S607_BURXY</name>
<accession>A0A1I7S607</accession>
<sequence length="261" mass="29480">MTHSVPSRIVLVGSTTQKLSDRFQSLSAPRFTDRTAMDGPRNFLYDDYMDSDLYGQGAVDNFGAGGRADSFRRRANARSAIDMPLDSYTSTSRRPIPSRSRFADDFPTRQPVHARRMATALGIPARRQALDYDDYPAPRRGVRRVIREVIDDDEPVEEIVRVIRKPRIQKTRTITVVRKVPITQRVRKPGVKPTITRTAFKSKGRPGPSKDRSGPSPRRVSSGGIQKRKDRKESKPKPSHGQLDAELDAYMRSSKHPRIAL</sequence>
<evidence type="ECO:0000313" key="7">
    <source>
        <dbReference type="Proteomes" id="UP000659654"/>
    </source>
</evidence>
<proteinExistence type="predicted"/>
<evidence type="ECO:0000313" key="6">
    <source>
        <dbReference type="Proteomes" id="UP000095284"/>
    </source>
</evidence>
<reference evidence="8" key="1">
    <citation type="submission" date="2016-11" db="UniProtKB">
        <authorList>
            <consortium name="WormBaseParasite"/>
        </authorList>
    </citation>
    <scope>IDENTIFICATION</scope>
</reference>
<evidence type="ECO:0000313" key="5">
    <source>
        <dbReference type="EMBL" id="CAG9082422.1"/>
    </source>
</evidence>
<evidence type="ECO:0000313" key="8">
    <source>
        <dbReference type="WBParaSite" id="BXY_0844300.1"/>
    </source>
</evidence>
<evidence type="ECO:0000259" key="3">
    <source>
        <dbReference type="Pfam" id="PF13865"/>
    </source>
</evidence>
<feature type="domain" description="Chromatin target of PRMT1 protein C-terminal" evidence="3">
    <location>
        <begin position="199"/>
        <end position="252"/>
    </location>
</feature>
<dbReference type="SMR" id="A0A1I7S607"/>
<dbReference type="EMBL" id="CAJFCV020000001">
    <property type="protein sequence ID" value="CAG9082422.1"/>
    <property type="molecule type" value="Genomic_DNA"/>
</dbReference>
<dbReference type="AlphaFoldDB" id="A0A1I7S607"/>
<evidence type="ECO:0000313" key="4">
    <source>
        <dbReference type="EMBL" id="CAD5208670.1"/>
    </source>
</evidence>
<reference evidence="5" key="2">
    <citation type="submission" date="2020-08" db="EMBL/GenBank/DDBJ databases">
        <authorList>
            <person name="Kikuchi T."/>
        </authorList>
    </citation>
    <scope>NUCLEOTIDE SEQUENCE</scope>
    <source>
        <strain evidence="4">Ka4C1</strain>
    </source>
</reference>
<keyword evidence="7" id="KW-1185">Reference proteome</keyword>
<dbReference type="Proteomes" id="UP000095284">
    <property type="component" value="Unplaced"/>
</dbReference>
<feature type="region of interest" description="Disordered" evidence="2">
    <location>
        <begin position="86"/>
        <end position="105"/>
    </location>
</feature>
<evidence type="ECO:0000256" key="2">
    <source>
        <dbReference type="SAM" id="MobiDB-lite"/>
    </source>
</evidence>
<feature type="compositionally biased region" description="Low complexity" evidence="2">
    <location>
        <begin position="214"/>
        <end position="224"/>
    </location>
</feature>
<feature type="region of interest" description="Disordered" evidence="2">
    <location>
        <begin position="187"/>
        <end position="261"/>
    </location>
</feature>
<dbReference type="Proteomes" id="UP000582659">
    <property type="component" value="Unassembled WGS sequence"/>
</dbReference>